<organism evidence="4 5">
    <name type="scientific">Peribacillus frigoritolerans</name>
    <dbReference type="NCBI Taxonomy" id="450367"/>
    <lineage>
        <taxon>Bacteria</taxon>
        <taxon>Bacillati</taxon>
        <taxon>Bacillota</taxon>
        <taxon>Bacilli</taxon>
        <taxon>Bacillales</taxon>
        <taxon>Bacillaceae</taxon>
        <taxon>Peribacillus</taxon>
    </lineage>
</organism>
<gene>
    <name evidence="4" type="ORF">QUF85_11815</name>
</gene>
<dbReference type="InterPro" id="IPR045337">
    <property type="entry name" value="MmgE_PrpD_C"/>
</dbReference>
<dbReference type="EMBL" id="JAUCFI010000003">
    <property type="protein sequence ID" value="MDM5283989.1"/>
    <property type="molecule type" value="Genomic_DNA"/>
</dbReference>
<evidence type="ECO:0000313" key="5">
    <source>
        <dbReference type="Proteomes" id="UP001238973"/>
    </source>
</evidence>
<dbReference type="GO" id="GO:0016829">
    <property type="term" value="F:lyase activity"/>
    <property type="evidence" value="ECO:0007669"/>
    <property type="project" value="InterPro"/>
</dbReference>
<accession>A0AAJ1QM03</accession>
<dbReference type="InterPro" id="IPR005656">
    <property type="entry name" value="MmgE_PrpD"/>
</dbReference>
<evidence type="ECO:0000313" key="4">
    <source>
        <dbReference type="EMBL" id="MDM5283989.1"/>
    </source>
</evidence>
<sequence length="460" mass="50267">MTHSQTLAGFISETKYENIPDEVIEFTKLCILDWLGTALAGKDKAPIQMINQFVEETGGNPQSTTITGIKTSAVNAALLNGAASHIVELDDVHKGSILHAGTVVIPAALSIAEAKKCSGKELIEAVVVGYEICFRIGEAVSPSHYYYWHNTATCGTFGAAAAAAKLLGLNEAQIASALGSAGTQAAGLWEFIEDGAMSKQLHPAKAASNGLISALLAEKGFTSASKILEGKRGFFKAMSDEYDESKITQELGKSYKIIENSFKIHASCRHTHPAIDMIIALVKENPIQLSQVSKINVKTYQVALDITDNSDPQSVYAAKFSLQFCVALGLINESASLYDYNEDTLWDETIRKTMSLIAVSVDPEVNRAYPEKWGAVVEIELTNGKILSKQTNYPKGDPENAVTSQDLIAKFEQLTSEFDVNETKMYIERIMNLETFHVVSDFFEKQMGDEPWGQEKLHQH</sequence>
<dbReference type="Pfam" id="PF03972">
    <property type="entry name" value="MmgE_PrpD_N"/>
    <property type="match status" value="1"/>
</dbReference>
<comment type="similarity">
    <text evidence="1">Belongs to the PrpD family.</text>
</comment>
<dbReference type="PANTHER" id="PTHR16943:SF8">
    <property type="entry name" value="2-METHYLCITRATE DEHYDRATASE"/>
    <property type="match status" value="1"/>
</dbReference>
<dbReference type="Gene3D" id="1.10.4100.10">
    <property type="entry name" value="2-methylcitrate dehydratase PrpD"/>
    <property type="match status" value="1"/>
</dbReference>
<name>A0AAJ1QM03_9BACI</name>
<dbReference type="RefSeq" id="WP_289349712.1">
    <property type="nucleotide sequence ID" value="NZ_JAUCFI010000003.1"/>
</dbReference>
<feature type="domain" description="MmgE/PrpD C-terminal" evidence="3">
    <location>
        <begin position="265"/>
        <end position="419"/>
    </location>
</feature>
<dbReference type="InterPro" id="IPR036148">
    <property type="entry name" value="MmgE/PrpD_sf"/>
</dbReference>
<comment type="caution">
    <text evidence="4">The sequence shown here is derived from an EMBL/GenBank/DDBJ whole genome shotgun (WGS) entry which is preliminary data.</text>
</comment>
<dbReference type="InterPro" id="IPR042188">
    <property type="entry name" value="MmgE/PrpD_sf_2"/>
</dbReference>
<dbReference type="Pfam" id="PF19305">
    <property type="entry name" value="MmgE_PrpD_C"/>
    <property type="match status" value="1"/>
</dbReference>
<dbReference type="SUPFAM" id="SSF103378">
    <property type="entry name" value="2-methylcitrate dehydratase PrpD"/>
    <property type="match status" value="1"/>
</dbReference>
<evidence type="ECO:0000259" key="2">
    <source>
        <dbReference type="Pfam" id="PF03972"/>
    </source>
</evidence>
<evidence type="ECO:0000259" key="3">
    <source>
        <dbReference type="Pfam" id="PF19305"/>
    </source>
</evidence>
<dbReference type="PANTHER" id="PTHR16943">
    <property type="entry name" value="2-METHYLCITRATE DEHYDRATASE-RELATED"/>
    <property type="match status" value="1"/>
</dbReference>
<protein>
    <submittedName>
        <fullName evidence="4">MmgE/PrpD family protein</fullName>
    </submittedName>
</protein>
<dbReference type="InterPro" id="IPR042183">
    <property type="entry name" value="MmgE/PrpD_sf_1"/>
</dbReference>
<evidence type="ECO:0000256" key="1">
    <source>
        <dbReference type="ARBA" id="ARBA00006174"/>
    </source>
</evidence>
<dbReference type="AlphaFoldDB" id="A0AAJ1QM03"/>
<feature type="domain" description="MmgE/PrpD N-terminal" evidence="2">
    <location>
        <begin position="5"/>
        <end position="242"/>
    </location>
</feature>
<dbReference type="Gene3D" id="3.30.1330.120">
    <property type="entry name" value="2-methylcitrate dehydratase PrpD"/>
    <property type="match status" value="1"/>
</dbReference>
<dbReference type="InterPro" id="IPR045336">
    <property type="entry name" value="MmgE_PrpD_N"/>
</dbReference>
<proteinExistence type="inferred from homology"/>
<dbReference type="Proteomes" id="UP001238973">
    <property type="component" value="Unassembled WGS sequence"/>
</dbReference>
<reference evidence="4" key="1">
    <citation type="submission" date="2023-06" db="EMBL/GenBank/DDBJ databases">
        <title>Comparative genomics of Bacillaceae isolates and their secondary metabolite potential.</title>
        <authorList>
            <person name="Song L."/>
            <person name="Nielsen L.J."/>
            <person name="Mohite O."/>
            <person name="Xu X."/>
            <person name="Weber T."/>
            <person name="Kovacs A.T."/>
        </authorList>
    </citation>
    <scope>NUCLEOTIDE SEQUENCE</scope>
    <source>
        <strain evidence="4">G1S1</strain>
    </source>
</reference>